<gene>
    <name evidence="2" type="ORF">ISP17_17910</name>
</gene>
<sequence length="202" mass="19841">MFQKKIVLAAVLAAALGSALPAGQASAATATGQTKFTVALQPVLVLDYYQQIDLTVNSAALTTLAGTSTNLSASKAITASASGTALTGDASLNTSAAGLTNVSLTLSNVWSVRSILAKSSKTTVAIGLGATSSGTTATLTAGTDTSSTIGLSNPGTTSTVPNGGTGFATPVYGNVTMTMDLSNAKTADTYSGGNIYITATST</sequence>
<keyword evidence="3" id="KW-1185">Reference proteome</keyword>
<name>A0ABW8K1E5_9GAMM</name>
<evidence type="ECO:0008006" key="4">
    <source>
        <dbReference type="Google" id="ProtNLM"/>
    </source>
</evidence>
<dbReference type="EMBL" id="JADIKM010000006">
    <property type="protein sequence ID" value="MFK2905840.1"/>
    <property type="molecule type" value="Genomic_DNA"/>
</dbReference>
<evidence type="ECO:0000313" key="3">
    <source>
        <dbReference type="Proteomes" id="UP001620460"/>
    </source>
</evidence>
<proteinExistence type="predicted"/>
<feature type="signal peptide" evidence="1">
    <location>
        <begin position="1"/>
        <end position="27"/>
    </location>
</feature>
<accession>A0ABW8K1E5</accession>
<evidence type="ECO:0000256" key="1">
    <source>
        <dbReference type="SAM" id="SignalP"/>
    </source>
</evidence>
<dbReference type="RefSeq" id="WP_404635631.1">
    <property type="nucleotide sequence ID" value="NZ_JADIKM010000006.1"/>
</dbReference>
<comment type="caution">
    <text evidence="2">The sequence shown here is derived from an EMBL/GenBank/DDBJ whole genome shotgun (WGS) entry which is preliminary data.</text>
</comment>
<evidence type="ECO:0000313" key="2">
    <source>
        <dbReference type="EMBL" id="MFK2905840.1"/>
    </source>
</evidence>
<keyword evidence="1" id="KW-0732">Signal</keyword>
<dbReference type="Proteomes" id="UP001620460">
    <property type="component" value="Unassembled WGS sequence"/>
</dbReference>
<protein>
    <recommendedName>
        <fullName evidence="4">WxL domain-containing protein</fullName>
    </recommendedName>
</protein>
<feature type="chain" id="PRO_5047149664" description="WxL domain-containing protein" evidence="1">
    <location>
        <begin position="28"/>
        <end position="202"/>
    </location>
</feature>
<reference evidence="2 3" key="1">
    <citation type="submission" date="2020-10" db="EMBL/GenBank/DDBJ databases">
        <title>Phylogeny of dyella-like bacteria.</title>
        <authorList>
            <person name="Fu J."/>
        </authorList>
    </citation>
    <scope>NUCLEOTIDE SEQUENCE [LARGE SCALE GENOMIC DNA]</scope>
    <source>
        <strain evidence="2 3">Gsoil3046</strain>
    </source>
</reference>
<organism evidence="2 3">
    <name type="scientific">Dyella ginsengisoli</name>
    <dbReference type="NCBI Taxonomy" id="363848"/>
    <lineage>
        <taxon>Bacteria</taxon>
        <taxon>Pseudomonadati</taxon>
        <taxon>Pseudomonadota</taxon>
        <taxon>Gammaproteobacteria</taxon>
        <taxon>Lysobacterales</taxon>
        <taxon>Rhodanobacteraceae</taxon>
        <taxon>Dyella</taxon>
    </lineage>
</organism>